<evidence type="ECO:0000256" key="1">
    <source>
        <dbReference type="ARBA" id="ARBA00009013"/>
    </source>
</evidence>
<protein>
    <recommendedName>
        <fullName evidence="2">Anti-sigma factor antagonist</fullName>
    </recommendedName>
</protein>
<dbReference type="NCBIfam" id="TIGR00377">
    <property type="entry name" value="ant_ant_sig"/>
    <property type="match status" value="1"/>
</dbReference>
<dbReference type="Gene3D" id="3.30.750.24">
    <property type="entry name" value="STAS domain"/>
    <property type="match status" value="1"/>
</dbReference>
<dbReference type="Pfam" id="PF01740">
    <property type="entry name" value="STAS"/>
    <property type="match status" value="1"/>
</dbReference>
<comment type="similarity">
    <text evidence="1 2">Belongs to the anti-sigma-factor antagonist family.</text>
</comment>
<feature type="region of interest" description="Disordered" evidence="3">
    <location>
        <begin position="1"/>
        <end position="29"/>
    </location>
</feature>
<accession>A0ABW9QZP7</accession>
<dbReference type="EMBL" id="WJHE01001242">
    <property type="protein sequence ID" value="MST34828.1"/>
    <property type="molecule type" value="Genomic_DNA"/>
</dbReference>
<feature type="domain" description="STAS" evidence="4">
    <location>
        <begin position="49"/>
        <end position="150"/>
    </location>
</feature>
<keyword evidence="6" id="KW-1185">Reference proteome</keyword>
<dbReference type="Proteomes" id="UP000437736">
    <property type="component" value="Unassembled WGS sequence"/>
</dbReference>
<proteinExistence type="inferred from homology"/>
<dbReference type="PROSITE" id="PS50801">
    <property type="entry name" value="STAS"/>
    <property type="match status" value="1"/>
</dbReference>
<dbReference type="InterPro" id="IPR003658">
    <property type="entry name" value="Anti-sigma_ant"/>
</dbReference>
<sequence>MAPVPVAPSGATGRKARTGSSGCAPEPRGVRTANFADVVEQPFPGETGFSVERHEDGDAVVLALGGELDLETAPGLRHRLQEAIAERPGTVVVDLEGLAFLDSTGISVLVEALKQCERQGGRLLLRRPSPAIHRVLEITGLLELFGLPPA</sequence>
<dbReference type="SUPFAM" id="SSF52091">
    <property type="entry name" value="SpoIIaa-like"/>
    <property type="match status" value="1"/>
</dbReference>
<evidence type="ECO:0000259" key="4">
    <source>
        <dbReference type="PROSITE" id="PS50801"/>
    </source>
</evidence>
<evidence type="ECO:0000313" key="6">
    <source>
        <dbReference type="Proteomes" id="UP000437736"/>
    </source>
</evidence>
<gene>
    <name evidence="5" type="ORF">GHK86_19135</name>
</gene>
<name>A0ABW9QZP7_9ACTN</name>
<dbReference type="CDD" id="cd07043">
    <property type="entry name" value="STAS_anti-anti-sigma_factors"/>
    <property type="match status" value="1"/>
</dbReference>
<evidence type="ECO:0000313" key="5">
    <source>
        <dbReference type="EMBL" id="MST34828.1"/>
    </source>
</evidence>
<dbReference type="InterPro" id="IPR036513">
    <property type="entry name" value="STAS_dom_sf"/>
</dbReference>
<dbReference type="PANTHER" id="PTHR33495:SF2">
    <property type="entry name" value="ANTI-SIGMA FACTOR ANTAGONIST TM_1081-RELATED"/>
    <property type="match status" value="1"/>
</dbReference>
<reference evidence="5 6" key="1">
    <citation type="submission" date="2019-11" db="EMBL/GenBank/DDBJ databases">
        <title>Acidiferrimicrobium australis gen. nov., sp. nov., an acidophilic and obligately heterotrophic, member of the Actinobacteria that catalyses dissimilatory oxido- reduction of iron isolated from metal-rich acidic water in Chile.</title>
        <authorList>
            <person name="Gonzalez D."/>
            <person name="Huber K."/>
            <person name="Hedrich S."/>
            <person name="Rojas-Villalobos C."/>
            <person name="Quatrini R."/>
            <person name="Dinamarca M.A."/>
            <person name="Schwarz A."/>
            <person name="Canales C."/>
            <person name="Nancucheo I."/>
        </authorList>
    </citation>
    <scope>NUCLEOTIDE SEQUENCE [LARGE SCALE GENOMIC DNA]</scope>
    <source>
        <strain evidence="5 6">USS-CCA1</strain>
    </source>
</reference>
<dbReference type="InterPro" id="IPR002645">
    <property type="entry name" value="STAS_dom"/>
</dbReference>
<organism evidence="5 6">
    <name type="scientific">Acidiferrimicrobium australe</name>
    <dbReference type="NCBI Taxonomy" id="2664430"/>
    <lineage>
        <taxon>Bacteria</taxon>
        <taxon>Bacillati</taxon>
        <taxon>Actinomycetota</taxon>
        <taxon>Acidimicrobiia</taxon>
        <taxon>Acidimicrobiales</taxon>
        <taxon>Acidimicrobiaceae</taxon>
        <taxon>Acidiferrimicrobium</taxon>
    </lineage>
</organism>
<dbReference type="PANTHER" id="PTHR33495">
    <property type="entry name" value="ANTI-SIGMA FACTOR ANTAGONIST TM_1081-RELATED-RELATED"/>
    <property type="match status" value="1"/>
</dbReference>
<evidence type="ECO:0000256" key="3">
    <source>
        <dbReference type="SAM" id="MobiDB-lite"/>
    </source>
</evidence>
<comment type="caution">
    <text evidence="5">The sequence shown here is derived from an EMBL/GenBank/DDBJ whole genome shotgun (WGS) entry which is preliminary data.</text>
</comment>
<evidence type="ECO:0000256" key="2">
    <source>
        <dbReference type="RuleBase" id="RU003749"/>
    </source>
</evidence>